<dbReference type="EMBL" id="DMZY01000045">
    <property type="protein sequence ID" value="HAV91835.1"/>
    <property type="molecule type" value="Genomic_DNA"/>
</dbReference>
<dbReference type="GO" id="GO:0016625">
    <property type="term" value="F:oxidoreductase activity, acting on the aldehyde or oxo group of donors, iron-sulfur protein as acceptor"/>
    <property type="evidence" value="ECO:0007669"/>
    <property type="project" value="UniProtKB-ARBA"/>
</dbReference>
<evidence type="ECO:0000313" key="4">
    <source>
        <dbReference type="Proteomes" id="UP000264062"/>
    </source>
</evidence>
<dbReference type="InterPro" id="IPR029061">
    <property type="entry name" value="THDP-binding"/>
</dbReference>
<accession>A0A350H8G9</accession>
<evidence type="ECO:0000259" key="2">
    <source>
        <dbReference type="Pfam" id="PF02775"/>
    </source>
</evidence>
<evidence type="ECO:0000256" key="1">
    <source>
        <dbReference type="ARBA" id="ARBA00023002"/>
    </source>
</evidence>
<dbReference type="AlphaFoldDB" id="A0A350H8G9"/>
<reference evidence="3 4" key="1">
    <citation type="journal article" date="2018" name="Nat. Biotechnol.">
        <title>A standardized bacterial taxonomy based on genome phylogeny substantially revises the tree of life.</title>
        <authorList>
            <person name="Parks D.H."/>
            <person name="Chuvochina M."/>
            <person name="Waite D.W."/>
            <person name="Rinke C."/>
            <person name="Skarshewski A."/>
            <person name="Chaumeil P.A."/>
            <person name="Hugenholtz P."/>
        </authorList>
    </citation>
    <scope>NUCLEOTIDE SEQUENCE [LARGE SCALE GENOMIC DNA]</scope>
    <source>
        <strain evidence="3">UBA9956</strain>
    </source>
</reference>
<name>A0A350H8G9_UNCW3</name>
<dbReference type="CDD" id="cd03375">
    <property type="entry name" value="TPP_OGFOR"/>
    <property type="match status" value="1"/>
</dbReference>
<dbReference type="InterPro" id="IPR011766">
    <property type="entry name" value="TPP_enzyme_TPP-bd"/>
</dbReference>
<comment type="caution">
    <text evidence="3">The sequence shown here is derived from an EMBL/GenBank/DDBJ whole genome shotgun (WGS) entry which is preliminary data.</text>
</comment>
<sequence length="275" mass="30388">MYNENIFHYLRTNKLPHIWCPGCAHGIITASILRGIDKLKLDKNKTSVISGIGCSGRTPGYLDMNTLHTTHGRSLTFATGIKFANPKLTVIDVMGDGDALAIGGNHFIHACRRNIDITAIIFNNNIYGMTGGQYSPTTPVNAYASTAPYGNVEPPFDIVKLATGAGATFVARGDAFHVALMDKIIEQAISHKGFSVVEIMATCPTQFGRRNKMKEPYQMLDFVANMAVSIKKWNEISEEEKEGKFPVGVFVDETRSEYCESYEENILKKVQRGEK</sequence>
<dbReference type="Pfam" id="PF02775">
    <property type="entry name" value="TPP_enzyme_C"/>
    <property type="match status" value="1"/>
</dbReference>
<dbReference type="Gene3D" id="3.40.50.970">
    <property type="match status" value="1"/>
</dbReference>
<proteinExistence type="predicted"/>
<feature type="domain" description="Thiamine pyrophosphate enzyme TPP-binding" evidence="2">
    <location>
        <begin position="52"/>
        <end position="199"/>
    </location>
</feature>
<dbReference type="InterPro" id="IPR051457">
    <property type="entry name" value="2-oxoacid:Fd_oxidoreductase"/>
</dbReference>
<keyword evidence="1" id="KW-0560">Oxidoreductase</keyword>
<dbReference type="SUPFAM" id="SSF52518">
    <property type="entry name" value="Thiamin diphosphate-binding fold (THDP-binding)"/>
    <property type="match status" value="1"/>
</dbReference>
<evidence type="ECO:0000313" key="3">
    <source>
        <dbReference type="EMBL" id="HAV91835.1"/>
    </source>
</evidence>
<gene>
    <name evidence="3" type="ORF">DCW38_01465</name>
</gene>
<dbReference type="GO" id="GO:0030976">
    <property type="term" value="F:thiamine pyrophosphate binding"/>
    <property type="evidence" value="ECO:0007669"/>
    <property type="project" value="InterPro"/>
</dbReference>
<organism evidence="3 4">
    <name type="scientific">candidate division WOR-3 bacterium</name>
    <dbReference type="NCBI Taxonomy" id="2052148"/>
    <lineage>
        <taxon>Bacteria</taxon>
        <taxon>Bacteria division WOR-3</taxon>
    </lineage>
</organism>
<protein>
    <submittedName>
        <fullName evidence="3">2-oxoacid:ferredoxin oxidoreductase subunit beta</fullName>
    </submittedName>
</protein>
<dbReference type="PANTHER" id="PTHR48084">
    <property type="entry name" value="2-OXOGLUTARATE OXIDOREDUCTASE SUBUNIT KORB-RELATED"/>
    <property type="match status" value="1"/>
</dbReference>
<dbReference type="Proteomes" id="UP000264062">
    <property type="component" value="Unassembled WGS sequence"/>
</dbReference>
<dbReference type="PANTHER" id="PTHR48084:SF1">
    <property type="entry name" value="2-OXOGLUTARATE SYNTHASE SUBUNIT KORB"/>
    <property type="match status" value="1"/>
</dbReference>
<dbReference type="GO" id="GO:0045333">
    <property type="term" value="P:cellular respiration"/>
    <property type="evidence" value="ECO:0007669"/>
    <property type="project" value="UniProtKB-ARBA"/>
</dbReference>